<evidence type="ECO:0000256" key="1">
    <source>
        <dbReference type="SAM" id="Phobius"/>
    </source>
</evidence>
<reference evidence="2" key="1">
    <citation type="submission" date="2022-11" db="EMBL/GenBank/DDBJ databases">
        <authorList>
            <person name="Kikuchi T."/>
        </authorList>
    </citation>
    <scope>NUCLEOTIDE SEQUENCE</scope>
    <source>
        <strain evidence="2">PS1010</strain>
    </source>
</reference>
<dbReference type="Proteomes" id="UP001152747">
    <property type="component" value="Unassembled WGS sequence"/>
</dbReference>
<keyword evidence="1" id="KW-1133">Transmembrane helix</keyword>
<keyword evidence="1" id="KW-0812">Transmembrane</keyword>
<sequence>MCERMDLEVPVCCLVGKMMLWIVAGGMFALGVVELILAFIASHGYVYGSSFIWGGICTIIVTFYPAKWFIIYNYIEQILLAIGCIIFSIWAFTDKNNEDVGIVWMVVFFCMCVGGSVFSILACVVYQKVLCCK</sequence>
<accession>A0A9P1ILX9</accession>
<keyword evidence="1" id="KW-0472">Membrane</keyword>
<dbReference type="AlphaFoldDB" id="A0A9P1ILX9"/>
<feature type="transmembrane region" description="Helical" evidence="1">
    <location>
        <begin position="46"/>
        <end position="64"/>
    </location>
</feature>
<organism evidence="2 3">
    <name type="scientific">Caenorhabditis angaria</name>
    <dbReference type="NCBI Taxonomy" id="860376"/>
    <lineage>
        <taxon>Eukaryota</taxon>
        <taxon>Metazoa</taxon>
        <taxon>Ecdysozoa</taxon>
        <taxon>Nematoda</taxon>
        <taxon>Chromadorea</taxon>
        <taxon>Rhabditida</taxon>
        <taxon>Rhabditina</taxon>
        <taxon>Rhabditomorpha</taxon>
        <taxon>Rhabditoidea</taxon>
        <taxon>Rhabditidae</taxon>
        <taxon>Peloderinae</taxon>
        <taxon>Caenorhabditis</taxon>
    </lineage>
</organism>
<proteinExistence type="predicted"/>
<keyword evidence="3" id="KW-1185">Reference proteome</keyword>
<feature type="transmembrane region" description="Helical" evidence="1">
    <location>
        <begin position="71"/>
        <end position="90"/>
    </location>
</feature>
<evidence type="ECO:0000313" key="3">
    <source>
        <dbReference type="Proteomes" id="UP001152747"/>
    </source>
</evidence>
<gene>
    <name evidence="2" type="ORF">CAMP_LOCUS9955</name>
</gene>
<name>A0A9P1ILX9_9PELO</name>
<dbReference type="EMBL" id="CANHGI010000004">
    <property type="protein sequence ID" value="CAI5447318.1"/>
    <property type="molecule type" value="Genomic_DNA"/>
</dbReference>
<evidence type="ECO:0000313" key="2">
    <source>
        <dbReference type="EMBL" id="CAI5447318.1"/>
    </source>
</evidence>
<feature type="transmembrane region" description="Helical" evidence="1">
    <location>
        <begin position="102"/>
        <end position="126"/>
    </location>
</feature>
<comment type="caution">
    <text evidence="2">The sequence shown here is derived from an EMBL/GenBank/DDBJ whole genome shotgun (WGS) entry which is preliminary data.</text>
</comment>
<feature type="transmembrane region" description="Helical" evidence="1">
    <location>
        <begin position="20"/>
        <end position="40"/>
    </location>
</feature>
<protein>
    <submittedName>
        <fullName evidence="2">Uncharacterized protein</fullName>
    </submittedName>
</protein>